<reference evidence="2 4" key="2">
    <citation type="journal article" date="2019" name="Science, e1252229">
        <title>Invertible promoters mediate bacterial phase variation, antibiotic resistance, and host adaptation in the gut.</title>
        <authorList>
            <person name="Jiang X."/>
            <person name="Hall A.B."/>
            <person name="Arthur T.D."/>
            <person name="Plichta D.R."/>
            <person name="Covington C.T."/>
            <person name="Poyet M."/>
            <person name="Crothers J."/>
            <person name="Moses P.L."/>
            <person name="Tolonen A.C."/>
            <person name="Vlamakis H."/>
            <person name="Alm E.J."/>
            <person name="Xavier R.J."/>
        </authorList>
    </citation>
    <scope>NUCLEOTIDE SEQUENCE [LARGE SCALE GENOMIC DNA]</scope>
    <source>
        <strain evidence="4">aa_0143</strain>
        <strain evidence="2">Aa_0143</strain>
    </source>
</reference>
<protein>
    <submittedName>
        <fullName evidence="1">DUF based on E. rectale Gene description</fullName>
    </submittedName>
    <submittedName>
        <fullName evidence="2">DUF3881 family protein</fullName>
    </submittedName>
</protein>
<dbReference type="Proteomes" id="UP000292665">
    <property type="component" value="Unassembled WGS sequence"/>
</dbReference>
<name>A0A173XZS5_9FIRM</name>
<sequence length="291" mass="33296">MHKYLKALGFDNIQTRSDLKKLLEEVEEQCTHQTIVSYKPGEDFCELKKEYGQSMGIALCGGLDEREYFDPYYYFPYFEGSGISTYAEIAVERKIEKEQYLGMCEDSKIGISLIFTVQNGIEYMRERQAGFPADPTTSVTLSGLALSGMILLPVSKDEKSVRSEKEASDNRKMLINAARNGDQSAIETLTLDDIDMYSQVSKRLANEDIFSIVDTYFMPYGIECDLYSIMGEILAVRRRKNIVTNREVYQMKLNVNELQFDICVPVSETMGEPEIGRRFKGTIWLQGYINF</sequence>
<dbReference type="AlphaFoldDB" id="A0A173XZS5"/>
<organism evidence="1 3">
    <name type="scientific">[Ruminococcus] torques</name>
    <dbReference type="NCBI Taxonomy" id="33039"/>
    <lineage>
        <taxon>Bacteria</taxon>
        <taxon>Bacillati</taxon>
        <taxon>Bacillota</taxon>
        <taxon>Clostridia</taxon>
        <taxon>Lachnospirales</taxon>
        <taxon>Lachnospiraceae</taxon>
        <taxon>Mediterraneibacter</taxon>
    </lineage>
</organism>
<evidence type="ECO:0000313" key="4">
    <source>
        <dbReference type="Proteomes" id="UP000292665"/>
    </source>
</evidence>
<accession>A0A173XZS5</accession>
<proteinExistence type="predicted"/>
<evidence type="ECO:0000313" key="3">
    <source>
        <dbReference type="Proteomes" id="UP000095787"/>
    </source>
</evidence>
<dbReference type="RefSeq" id="WP_009242973.1">
    <property type="nucleotide sequence ID" value="NZ_AP028249.1"/>
</dbReference>
<reference evidence="1 3" key="1">
    <citation type="submission" date="2015-09" db="EMBL/GenBank/DDBJ databases">
        <authorList>
            <consortium name="Pathogen Informatics"/>
        </authorList>
    </citation>
    <scope>NUCLEOTIDE SEQUENCE [LARGE SCALE GENOMIC DNA]</scope>
    <source>
        <strain evidence="1 3">2789STDY5834841</strain>
    </source>
</reference>
<dbReference type="GeneID" id="97330587"/>
<gene>
    <name evidence="2" type="ORF">EAI93_08595</name>
    <name evidence="1" type="ORF">ERS852456_00261</name>
</gene>
<evidence type="ECO:0000313" key="2">
    <source>
        <dbReference type="EMBL" id="RYS79313.1"/>
    </source>
</evidence>
<dbReference type="EMBL" id="CYZO01000002">
    <property type="protein sequence ID" value="CUN57164.1"/>
    <property type="molecule type" value="Genomic_DNA"/>
</dbReference>
<dbReference type="InterPro" id="IPR024541">
    <property type="entry name" value="DUF3881"/>
</dbReference>
<dbReference type="Proteomes" id="UP000095787">
    <property type="component" value="Unassembled WGS sequence"/>
</dbReference>
<dbReference type="EMBL" id="RCYR01000015">
    <property type="protein sequence ID" value="RYS79313.1"/>
    <property type="molecule type" value="Genomic_DNA"/>
</dbReference>
<evidence type="ECO:0000313" key="1">
    <source>
        <dbReference type="EMBL" id="CUN57164.1"/>
    </source>
</evidence>
<dbReference type="Pfam" id="PF12997">
    <property type="entry name" value="DUF3881"/>
    <property type="match status" value="1"/>
</dbReference>